<evidence type="ECO:0000259" key="2">
    <source>
        <dbReference type="Pfam" id="PF14361"/>
    </source>
</evidence>
<dbReference type="HOGENOM" id="CLU_053843_0_0_11"/>
<dbReference type="Gene3D" id="1.10.10.2840">
    <property type="entry name" value="PucR C-terminal helix-turn-helix domain"/>
    <property type="match status" value="1"/>
</dbReference>
<gene>
    <name evidence="3" type="ORF">CryarDRAFT_3824</name>
</gene>
<dbReference type="Pfam" id="PF14361">
    <property type="entry name" value="RsbRD_N"/>
    <property type="match status" value="1"/>
</dbReference>
<dbReference type="AlphaFoldDB" id="A0A011AKY6"/>
<dbReference type="PANTHER" id="PTHR33744:SF7">
    <property type="entry name" value="PUCR FAMILY TRANSCRIPTIONAL REGULATOR"/>
    <property type="match status" value="1"/>
</dbReference>
<dbReference type="Pfam" id="PF13556">
    <property type="entry name" value="HTH_30"/>
    <property type="match status" value="1"/>
</dbReference>
<dbReference type="InterPro" id="IPR025736">
    <property type="entry name" value="PucR_C-HTH_dom"/>
</dbReference>
<dbReference type="EMBL" id="JFBT01000001">
    <property type="protein sequence ID" value="EXG82626.1"/>
    <property type="molecule type" value="Genomic_DNA"/>
</dbReference>
<evidence type="ECO:0000313" key="3">
    <source>
        <dbReference type="EMBL" id="EXG82626.1"/>
    </source>
</evidence>
<accession>A0A011AKY6</accession>
<reference evidence="3 4" key="1">
    <citation type="submission" date="2013-07" db="EMBL/GenBank/DDBJ databases">
        <authorList>
            <consortium name="DOE Joint Genome Institute"/>
            <person name="Eisen J."/>
            <person name="Huntemann M."/>
            <person name="Han J."/>
            <person name="Chen A."/>
            <person name="Kyrpides N."/>
            <person name="Mavromatis K."/>
            <person name="Markowitz V."/>
            <person name="Palaniappan K."/>
            <person name="Ivanova N."/>
            <person name="Schaumberg A."/>
            <person name="Pati A."/>
            <person name="Liolios K."/>
            <person name="Nordberg H.P."/>
            <person name="Cantor M.N."/>
            <person name="Hua S.X."/>
            <person name="Woyke T."/>
        </authorList>
    </citation>
    <scope>NUCLEOTIDE SEQUENCE [LARGE SCALE GENOMIC DNA]</scope>
    <source>
        <strain evidence="3 4">DSM 44712</strain>
    </source>
</reference>
<organism evidence="3 4">
    <name type="scientific">Cryptosporangium arvum DSM 44712</name>
    <dbReference type="NCBI Taxonomy" id="927661"/>
    <lineage>
        <taxon>Bacteria</taxon>
        <taxon>Bacillati</taxon>
        <taxon>Actinomycetota</taxon>
        <taxon>Actinomycetes</taxon>
        <taxon>Cryptosporangiales</taxon>
        <taxon>Cryptosporangiaceae</taxon>
        <taxon>Cryptosporangium</taxon>
    </lineage>
</organism>
<feature type="domain" description="RsbT co-antagonist protein RsbRD N-terminal" evidence="2">
    <location>
        <begin position="25"/>
        <end position="163"/>
    </location>
</feature>
<dbReference type="InterPro" id="IPR042070">
    <property type="entry name" value="PucR_C-HTH_sf"/>
</dbReference>
<name>A0A011AKY6_9ACTN</name>
<dbReference type="PANTHER" id="PTHR33744">
    <property type="entry name" value="CARBOHYDRATE DIACID REGULATOR"/>
    <property type="match status" value="1"/>
</dbReference>
<evidence type="ECO:0000259" key="1">
    <source>
        <dbReference type="Pfam" id="PF13556"/>
    </source>
</evidence>
<sequence>MTPDNRPVPTVGGVAADEWLARSVPALVPGVVAALVDHLPVYASLPPEELRRDITGVVRQSLRGFARYLREGVLPEGDDLLALRESATRRAEEGLPLGTVVDAYFFGAQHVLDEVARRAGPHEAAGLPGLCGAAFAYLRPVVGAVLTGYLHHANASGNTDRDARQALLAALLDGRPPADHTAISRPAGYLVLSIGIAPHPDETVSGVDPAVAASRKLRRLRTELHHLTRGRALTRLSSTGGLVLVPIATAPGGLTDDDWQHLRSDVDRLRRHCAAELTVGAVAADPPGVAAAARLAAEVREVATAAGRGPGVHRLPDVLLEYQLSRPGPARDQLASLLDPLAGRPELLDTLRTFFECALDRRRTGAALCVHPNTVDYRLRKITALTGLDTVPGPGTAMLHAALTARAHG</sequence>
<evidence type="ECO:0000313" key="4">
    <source>
        <dbReference type="Proteomes" id="UP000021053"/>
    </source>
</evidence>
<comment type="caution">
    <text evidence="3">The sequence shown here is derived from an EMBL/GenBank/DDBJ whole genome shotgun (WGS) entry which is preliminary data.</text>
</comment>
<keyword evidence="4" id="KW-1185">Reference proteome</keyword>
<dbReference type="PATRIC" id="fig|927661.3.peg.3790"/>
<feature type="domain" description="PucR C-terminal helix-turn-helix" evidence="1">
    <location>
        <begin position="347"/>
        <end position="404"/>
    </location>
</feature>
<dbReference type="InterPro" id="IPR025751">
    <property type="entry name" value="RsbRD_N_dom"/>
</dbReference>
<dbReference type="Proteomes" id="UP000021053">
    <property type="component" value="Unassembled WGS sequence"/>
</dbReference>
<protein>
    <submittedName>
        <fullName evidence="3">Uncharacterized protein</fullName>
    </submittedName>
</protein>
<dbReference type="InterPro" id="IPR051448">
    <property type="entry name" value="CdaR-like_regulators"/>
</dbReference>
<proteinExistence type="predicted"/>